<keyword evidence="2" id="KW-1185">Reference proteome</keyword>
<dbReference type="Proteomes" id="UP000552097">
    <property type="component" value="Unassembled WGS sequence"/>
</dbReference>
<proteinExistence type="predicted"/>
<organism evidence="1 2">
    <name type="scientific">Saccharothrix ecbatanensis</name>
    <dbReference type="NCBI Taxonomy" id="1105145"/>
    <lineage>
        <taxon>Bacteria</taxon>
        <taxon>Bacillati</taxon>
        <taxon>Actinomycetota</taxon>
        <taxon>Actinomycetes</taxon>
        <taxon>Pseudonocardiales</taxon>
        <taxon>Pseudonocardiaceae</taxon>
        <taxon>Saccharothrix</taxon>
    </lineage>
</organism>
<dbReference type="AlphaFoldDB" id="A0A7W9HFA8"/>
<dbReference type="RefSeq" id="WP_184916648.1">
    <property type="nucleotide sequence ID" value="NZ_JACHMO010000001.1"/>
</dbReference>
<comment type="caution">
    <text evidence="1">The sequence shown here is derived from an EMBL/GenBank/DDBJ whole genome shotgun (WGS) entry which is preliminary data.</text>
</comment>
<name>A0A7W9HFA8_9PSEU</name>
<dbReference type="EMBL" id="JACHMO010000001">
    <property type="protein sequence ID" value="MBB5801170.1"/>
    <property type="molecule type" value="Genomic_DNA"/>
</dbReference>
<accession>A0A7W9HFA8</accession>
<evidence type="ECO:0000313" key="1">
    <source>
        <dbReference type="EMBL" id="MBB5801170.1"/>
    </source>
</evidence>
<sequence>MAVLLGDSDVVVGDHGSLGAYTSLINTTVAASGMSRRELVGMARADRAVHETMPDSGIDADVDVERWDRLARELRRSDPGRQRTEWLGIEAFAPAHASRMRRFVAEQCGLFRFFVSKSQEFLGTSAATYFLATGSGKTITMLWSAMQTRLERAIDSLFVSWVLLLNLRGDGKLYSILQRVRLASQVAAAFPDQPPGEVVVASGRMPRGPDVPREVPVLAPRGMRFVLA</sequence>
<gene>
    <name evidence="1" type="ORF">F4560_000938</name>
</gene>
<reference evidence="1 2" key="1">
    <citation type="submission" date="2020-08" db="EMBL/GenBank/DDBJ databases">
        <title>Sequencing the genomes of 1000 actinobacteria strains.</title>
        <authorList>
            <person name="Klenk H.-P."/>
        </authorList>
    </citation>
    <scope>NUCLEOTIDE SEQUENCE [LARGE SCALE GENOMIC DNA]</scope>
    <source>
        <strain evidence="1 2">DSM 45486</strain>
    </source>
</reference>
<protein>
    <submittedName>
        <fullName evidence="1">Uncharacterized protein</fullName>
    </submittedName>
</protein>
<evidence type="ECO:0000313" key="2">
    <source>
        <dbReference type="Proteomes" id="UP000552097"/>
    </source>
</evidence>